<feature type="domain" description="Complex 1 LYR protein" evidence="5">
    <location>
        <begin position="11"/>
        <end position="69"/>
    </location>
</feature>
<keyword evidence="2" id="KW-0496">Mitochondrion</keyword>
<dbReference type="HOGENOM" id="CLU_154777_1_0_1"/>
<protein>
    <recommendedName>
        <fullName evidence="5">Complex 1 LYR protein domain-containing protein</fullName>
    </recommendedName>
</protein>
<dbReference type="EMBL" id="KI925458">
    <property type="protein sequence ID" value="ETW81544.1"/>
    <property type="molecule type" value="Genomic_DNA"/>
</dbReference>
<keyword evidence="3" id="KW-0143">Chaperone</keyword>
<dbReference type="GO" id="GO:0034553">
    <property type="term" value="P:mitochondrial respiratory chain complex II assembly"/>
    <property type="evidence" value="ECO:0007669"/>
    <property type="project" value="InterPro"/>
</dbReference>
<name>W4K714_HETIT</name>
<evidence type="ECO:0000259" key="5">
    <source>
        <dbReference type="Pfam" id="PF05347"/>
    </source>
</evidence>
<evidence type="ECO:0000313" key="7">
    <source>
        <dbReference type="Proteomes" id="UP000030671"/>
    </source>
</evidence>
<dbReference type="RefSeq" id="XP_009545848.1">
    <property type="nucleotide sequence ID" value="XM_009547553.1"/>
</dbReference>
<evidence type="ECO:0000256" key="3">
    <source>
        <dbReference type="ARBA" id="ARBA00023186"/>
    </source>
</evidence>
<dbReference type="FunCoup" id="W4K714">
    <property type="interactions" value="153"/>
</dbReference>
<dbReference type="PANTHER" id="PTHR13675:SF1">
    <property type="entry name" value="SUCCINATE DEHYDROGENASE ASSEMBLY FACTOR 1, MITOCHONDRIAL"/>
    <property type="match status" value="1"/>
</dbReference>
<organism evidence="6 7">
    <name type="scientific">Heterobasidion irregulare (strain TC 32-1)</name>
    <dbReference type="NCBI Taxonomy" id="747525"/>
    <lineage>
        <taxon>Eukaryota</taxon>
        <taxon>Fungi</taxon>
        <taxon>Dikarya</taxon>
        <taxon>Basidiomycota</taxon>
        <taxon>Agaricomycotina</taxon>
        <taxon>Agaricomycetes</taxon>
        <taxon>Russulales</taxon>
        <taxon>Bondarzewiaceae</taxon>
        <taxon>Heterobasidion</taxon>
        <taxon>Heterobasidion annosum species complex</taxon>
    </lineage>
</organism>
<keyword evidence="7" id="KW-1185">Reference proteome</keyword>
<dbReference type="Pfam" id="PF05347">
    <property type="entry name" value="Complex1_LYR"/>
    <property type="match status" value="1"/>
</dbReference>
<dbReference type="GO" id="GO:0005759">
    <property type="term" value="C:mitochondrial matrix"/>
    <property type="evidence" value="ECO:0007669"/>
    <property type="project" value="UniProtKB-SubCell"/>
</dbReference>
<reference evidence="6 7" key="1">
    <citation type="journal article" date="2012" name="New Phytol.">
        <title>Insight into trade-off between wood decay and parasitism from the genome of a fungal forest pathogen.</title>
        <authorList>
            <person name="Olson A."/>
            <person name="Aerts A."/>
            <person name="Asiegbu F."/>
            <person name="Belbahri L."/>
            <person name="Bouzid O."/>
            <person name="Broberg A."/>
            <person name="Canback B."/>
            <person name="Coutinho P.M."/>
            <person name="Cullen D."/>
            <person name="Dalman K."/>
            <person name="Deflorio G."/>
            <person name="van Diepen L.T."/>
            <person name="Dunand C."/>
            <person name="Duplessis S."/>
            <person name="Durling M."/>
            <person name="Gonthier P."/>
            <person name="Grimwood J."/>
            <person name="Fossdal C.G."/>
            <person name="Hansson D."/>
            <person name="Henrissat B."/>
            <person name="Hietala A."/>
            <person name="Himmelstrand K."/>
            <person name="Hoffmeister D."/>
            <person name="Hogberg N."/>
            <person name="James T.Y."/>
            <person name="Karlsson M."/>
            <person name="Kohler A."/>
            <person name="Kues U."/>
            <person name="Lee Y.H."/>
            <person name="Lin Y.C."/>
            <person name="Lind M."/>
            <person name="Lindquist E."/>
            <person name="Lombard V."/>
            <person name="Lucas S."/>
            <person name="Lunden K."/>
            <person name="Morin E."/>
            <person name="Murat C."/>
            <person name="Park J."/>
            <person name="Raffaello T."/>
            <person name="Rouze P."/>
            <person name="Salamov A."/>
            <person name="Schmutz J."/>
            <person name="Solheim H."/>
            <person name="Stahlberg J."/>
            <person name="Velez H."/>
            <person name="de Vries R.P."/>
            <person name="Wiebenga A."/>
            <person name="Woodward S."/>
            <person name="Yakovlev I."/>
            <person name="Garbelotto M."/>
            <person name="Martin F."/>
            <person name="Grigoriev I.V."/>
            <person name="Stenlid J."/>
        </authorList>
    </citation>
    <scope>NUCLEOTIDE SEQUENCE [LARGE SCALE GENOMIC DNA]</scope>
    <source>
        <strain evidence="6 7">TC 32-1</strain>
    </source>
</reference>
<evidence type="ECO:0000256" key="4">
    <source>
        <dbReference type="ARBA" id="ARBA00025715"/>
    </source>
</evidence>
<proteinExistence type="inferred from homology"/>
<comment type="subcellular location">
    <subcellularLocation>
        <location evidence="1">Mitochondrion matrix</location>
    </subcellularLocation>
</comment>
<dbReference type="GeneID" id="20678186"/>
<dbReference type="STRING" id="747525.W4K714"/>
<comment type="similarity">
    <text evidence="4">Belongs to the complex I LYR family. SDHAF1 subfamily.</text>
</comment>
<dbReference type="CDD" id="cd20268">
    <property type="entry name" value="Complex1_LYR_SDHAF1_LYRM8"/>
    <property type="match status" value="1"/>
</dbReference>
<evidence type="ECO:0000256" key="2">
    <source>
        <dbReference type="ARBA" id="ARBA00023128"/>
    </source>
</evidence>
<dbReference type="AlphaFoldDB" id="W4K714"/>
<sequence>MSARRSGLQKDVLELYRRALRMVRAKPESTRPKFLLFVRYNFRQQAQNISPRDVSAIEHLMRRGRRQLETYESPAVKDCWVSQEMWNWEMDHRGRITRPTP</sequence>
<dbReference type="InParanoid" id="W4K714"/>
<evidence type="ECO:0000256" key="1">
    <source>
        <dbReference type="ARBA" id="ARBA00004305"/>
    </source>
</evidence>
<dbReference type="InterPro" id="IPR008011">
    <property type="entry name" value="Complex1_LYR_dom"/>
</dbReference>
<dbReference type="Proteomes" id="UP000030671">
    <property type="component" value="Unassembled WGS sequence"/>
</dbReference>
<dbReference type="eggNOG" id="KOG4620">
    <property type="taxonomic scope" value="Eukaryota"/>
</dbReference>
<dbReference type="OrthoDB" id="273010at2759"/>
<dbReference type="InterPro" id="IPR045295">
    <property type="entry name" value="Complex1_LYR_SDHAF1_LYRM8"/>
</dbReference>
<gene>
    <name evidence="6" type="ORF">HETIRDRAFT_51560</name>
</gene>
<dbReference type="KEGG" id="hir:HETIRDRAFT_51560"/>
<evidence type="ECO:0000313" key="6">
    <source>
        <dbReference type="EMBL" id="ETW81544.1"/>
    </source>
</evidence>
<dbReference type="PANTHER" id="PTHR13675">
    <property type="entry name" value="LYR MOTIF-CONTAINING PROTEIN 2"/>
    <property type="match status" value="1"/>
</dbReference>
<accession>W4K714</accession>